<dbReference type="Proteomes" id="UP000714817">
    <property type="component" value="Unassembled WGS sequence"/>
</dbReference>
<dbReference type="GO" id="GO:0005524">
    <property type="term" value="F:ATP binding"/>
    <property type="evidence" value="ECO:0007669"/>
    <property type="project" value="InterPro"/>
</dbReference>
<evidence type="ECO:0000256" key="1">
    <source>
        <dbReference type="ARBA" id="ARBA00004651"/>
    </source>
</evidence>
<evidence type="ECO:0000256" key="3">
    <source>
        <dbReference type="ARBA" id="ARBA00022989"/>
    </source>
</evidence>
<evidence type="ECO:0000256" key="2">
    <source>
        <dbReference type="ARBA" id="ARBA00022692"/>
    </source>
</evidence>
<evidence type="ECO:0000313" key="6">
    <source>
        <dbReference type="EMBL" id="MCA9301763.1"/>
    </source>
</evidence>
<organism evidence="6 7">
    <name type="scientific">candidate division WWE3 bacterium</name>
    <dbReference type="NCBI Taxonomy" id="2053526"/>
    <lineage>
        <taxon>Bacteria</taxon>
        <taxon>Katanobacteria</taxon>
    </lineage>
</organism>
<feature type="transmembrane region" description="Helical" evidence="5">
    <location>
        <begin position="21"/>
        <end position="44"/>
    </location>
</feature>
<gene>
    <name evidence="6" type="ORF">KDA10_00120</name>
</gene>
<sequence>MTARLIRNYLIKFFFTREYNLYILLRLICTLGPLLVTFLFSLGIYRIEQRMSLSEIVLPLALILVTEIIEHLVRVGSKSLISFTTEKKLVEVQTDFLITFSPKEKDRMEVVQAVRNLTHAIRRFVTHMIDDGFQGIVEFILIPFILLLIDVRVFYLEVSAISFYIISSYFLSRHYEVLYEKFDQVREKYYSRLLVNDRVKSYAEKVWGKYGDVQSFRFISWFSLQSLVSFFKLSILLLVVRDVFMGTKQISELVLIAGYVVSTKKFLNDVTNIFEYYMEIKAGTRRLEDVIKLKKLKSYISSIT</sequence>
<comment type="subcellular location">
    <subcellularLocation>
        <location evidence="1">Cell membrane</location>
        <topology evidence="1">Multi-pass membrane protein</topology>
    </subcellularLocation>
</comment>
<keyword evidence="4 5" id="KW-0472">Membrane</keyword>
<reference evidence="6" key="2">
    <citation type="journal article" date="2021" name="Microbiome">
        <title>Successional dynamics and alternative stable states in a saline activated sludge microbial community over 9 years.</title>
        <authorList>
            <person name="Wang Y."/>
            <person name="Ye J."/>
            <person name="Ju F."/>
            <person name="Liu L."/>
            <person name="Boyd J.A."/>
            <person name="Deng Y."/>
            <person name="Parks D.H."/>
            <person name="Jiang X."/>
            <person name="Yin X."/>
            <person name="Woodcroft B.J."/>
            <person name="Tyson G.W."/>
            <person name="Hugenholtz P."/>
            <person name="Polz M.F."/>
            <person name="Zhang T."/>
        </authorList>
    </citation>
    <scope>NUCLEOTIDE SEQUENCE</scope>
    <source>
        <strain evidence="6">HKST-UBA80</strain>
    </source>
</reference>
<evidence type="ECO:0000313" key="7">
    <source>
        <dbReference type="Proteomes" id="UP000714817"/>
    </source>
</evidence>
<dbReference type="GO" id="GO:0005886">
    <property type="term" value="C:plasma membrane"/>
    <property type="evidence" value="ECO:0007669"/>
    <property type="project" value="UniProtKB-SubCell"/>
</dbReference>
<dbReference type="AlphaFoldDB" id="A0A955E1I8"/>
<evidence type="ECO:0000256" key="5">
    <source>
        <dbReference type="SAM" id="Phobius"/>
    </source>
</evidence>
<dbReference type="EMBL" id="JAGQNY010000001">
    <property type="protein sequence ID" value="MCA9301763.1"/>
    <property type="molecule type" value="Genomic_DNA"/>
</dbReference>
<accession>A0A955E1I8</accession>
<reference evidence="6" key="1">
    <citation type="submission" date="2020-04" db="EMBL/GenBank/DDBJ databases">
        <authorList>
            <person name="Zhang T."/>
        </authorList>
    </citation>
    <scope>NUCLEOTIDE SEQUENCE</scope>
    <source>
        <strain evidence="6">HKST-UBA80</strain>
    </source>
</reference>
<keyword evidence="2 5" id="KW-0812">Transmembrane</keyword>
<protein>
    <submittedName>
        <fullName evidence="6">Uncharacterized protein</fullName>
    </submittedName>
</protein>
<comment type="caution">
    <text evidence="6">The sequence shown here is derived from an EMBL/GenBank/DDBJ whole genome shotgun (WGS) entry which is preliminary data.</text>
</comment>
<keyword evidence="3 5" id="KW-1133">Transmembrane helix</keyword>
<dbReference type="SUPFAM" id="SSF90123">
    <property type="entry name" value="ABC transporter transmembrane region"/>
    <property type="match status" value="1"/>
</dbReference>
<dbReference type="Gene3D" id="1.20.1560.10">
    <property type="entry name" value="ABC transporter type 1, transmembrane domain"/>
    <property type="match status" value="1"/>
</dbReference>
<proteinExistence type="predicted"/>
<name>A0A955E1I8_UNCKA</name>
<dbReference type="InterPro" id="IPR036640">
    <property type="entry name" value="ABC1_TM_sf"/>
</dbReference>
<feature type="transmembrane region" description="Helical" evidence="5">
    <location>
        <begin position="218"/>
        <end position="240"/>
    </location>
</feature>
<evidence type="ECO:0000256" key="4">
    <source>
        <dbReference type="ARBA" id="ARBA00023136"/>
    </source>
</evidence>